<evidence type="ECO:0000313" key="2">
    <source>
        <dbReference type="Proteomes" id="UP000010802"/>
    </source>
</evidence>
<accession>L0RXR5</accession>
<proteinExistence type="predicted"/>
<keyword evidence="2" id="KW-1185">Reference proteome</keyword>
<evidence type="ECO:0000313" key="1">
    <source>
        <dbReference type="EMBL" id="CCP25770.1"/>
    </source>
</evidence>
<sequence>MWEYVKRNGSQSFKLTFDEIRNCHNSKNPCFSYIQIGCSSELLIEDIKK</sequence>
<dbReference type="HOGENOM" id="CLU_3141646_0_0_9"/>
<protein>
    <submittedName>
        <fullName evidence="1">Uncharacterized protein</fullName>
    </submittedName>
</protein>
<dbReference type="Proteomes" id="UP000010802">
    <property type="component" value="Chromosome"/>
</dbReference>
<dbReference type="KEGG" id="tae:TepiRe1_1054"/>
<dbReference type="AlphaFoldDB" id="L0RXR5"/>
<dbReference type="PATRIC" id="fig|1209989.3.peg.1155"/>
<dbReference type="EMBL" id="HF563609">
    <property type="protein sequence ID" value="CCP25770.1"/>
    <property type="molecule type" value="Genomic_DNA"/>
</dbReference>
<organism evidence="1 2">
    <name type="scientific">Tepidanaerobacter acetatoxydans (strain DSM 21804 / JCM 16047 / Re1)</name>
    <dbReference type="NCBI Taxonomy" id="1209989"/>
    <lineage>
        <taxon>Bacteria</taxon>
        <taxon>Bacillati</taxon>
        <taxon>Bacillota</taxon>
        <taxon>Clostridia</taxon>
        <taxon>Thermosediminibacterales</taxon>
        <taxon>Tepidanaerobacteraceae</taxon>
        <taxon>Tepidanaerobacter</taxon>
    </lineage>
</organism>
<gene>
    <name evidence="1" type="ordered locus">TEPIRE1_1054</name>
</gene>
<name>L0RXR5_TEPAE</name>
<reference evidence="2" key="1">
    <citation type="journal article" date="2013" name="Genome Announc.">
        <title>First genome sequence of a syntrophic acetate-oxidizing bacterium, Tepidanaerobacter acetatoxydans strain Re1.</title>
        <authorList>
            <person name="Manzoor S."/>
            <person name="Bongcam-Rudloff E."/>
            <person name="Schnurer A."/>
            <person name="Muller B."/>
        </authorList>
    </citation>
    <scope>NUCLEOTIDE SEQUENCE [LARGE SCALE GENOMIC DNA]</scope>
    <source>
        <strain evidence="2">Re1</strain>
    </source>
</reference>